<proteinExistence type="predicted"/>
<evidence type="ECO:0000313" key="7">
    <source>
        <dbReference type="Proteomes" id="UP000001601"/>
    </source>
</evidence>
<keyword evidence="4" id="KW-0676">Redox-active center</keyword>
<keyword evidence="7" id="KW-1185">Reference proteome</keyword>
<comment type="subcellular location">
    <subcellularLocation>
        <location evidence="1">Cell envelope</location>
    </subcellularLocation>
</comment>
<dbReference type="InterPro" id="IPR050553">
    <property type="entry name" value="Thioredoxin_ResA/DsbE_sf"/>
</dbReference>
<dbReference type="HOGENOM" id="CLU_042529_15_0_10"/>
<evidence type="ECO:0000259" key="5">
    <source>
        <dbReference type="PROSITE" id="PS51352"/>
    </source>
</evidence>
<name>A3XJM1_LEEBM</name>
<dbReference type="InterPro" id="IPR013766">
    <property type="entry name" value="Thioredoxin_domain"/>
</dbReference>
<gene>
    <name evidence="6" type="ORF">MED217_04452</name>
</gene>
<dbReference type="RefSeq" id="WP_009779279.1">
    <property type="nucleotide sequence ID" value="NZ_CH672395.1"/>
</dbReference>
<feature type="domain" description="Thioredoxin" evidence="5">
    <location>
        <begin position="21"/>
        <end position="160"/>
    </location>
</feature>
<dbReference type="Gene3D" id="3.40.30.10">
    <property type="entry name" value="Glutaredoxin"/>
    <property type="match status" value="1"/>
</dbReference>
<dbReference type="PANTHER" id="PTHR42852">
    <property type="entry name" value="THIOL:DISULFIDE INTERCHANGE PROTEIN DSBE"/>
    <property type="match status" value="1"/>
</dbReference>
<dbReference type="InterPro" id="IPR012336">
    <property type="entry name" value="Thioredoxin-like_fold"/>
</dbReference>
<dbReference type="STRING" id="398720.MED217_04452"/>
<dbReference type="PROSITE" id="PS51352">
    <property type="entry name" value="THIOREDOXIN_2"/>
    <property type="match status" value="1"/>
</dbReference>
<dbReference type="CDD" id="cd02966">
    <property type="entry name" value="TlpA_like_family"/>
    <property type="match status" value="1"/>
</dbReference>
<dbReference type="Pfam" id="PF13905">
    <property type="entry name" value="Thioredoxin_8"/>
    <property type="match status" value="1"/>
</dbReference>
<reference evidence="6 7" key="1">
    <citation type="journal article" date="2007" name="Nature">
        <title>Light stimulates growth of proteorhodopsin-containing marine Flavobacteria.</title>
        <authorList>
            <person name="Gomez-Consarnau L."/>
            <person name="Gonzalez J.M."/>
            <person name="Coll-Llado M."/>
            <person name="Gourdon P."/>
            <person name="Pascher T."/>
            <person name="Neutze R."/>
            <person name="Pedros-Alio C."/>
            <person name="Pinhassi J."/>
        </authorList>
    </citation>
    <scope>NUCLEOTIDE SEQUENCE [LARGE SCALE GENOMIC DNA]</scope>
    <source>
        <strain evidence="6 7">MED217</strain>
    </source>
</reference>
<sequence length="160" mass="18365">MKNTLTILAILFISVAFSQKKSFSAEALQDHLLNLDGTEITFQEILEQHKGKPVLIDIWASWCKDCIAGFPDLKKLQQDNPEIDYVFLSLDKEEARWKAGIEKYKLEGDHYYIKSGWKGPLCSSIDLDWIPRYILLDASGSIKVYRAITTKDNQLLNQIQ</sequence>
<dbReference type="Proteomes" id="UP000001601">
    <property type="component" value="Unassembled WGS sequence"/>
</dbReference>
<dbReference type="OrthoDB" id="1098640at2"/>
<comment type="caution">
    <text evidence="6">The sequence shown here is derived from an EMBL/GenBank/DDBJ whole genome shotgun (WGS) entry which is preliminary data.</text>
</comment>
<keyword evidence="3" id="KW-1015">Disulfide bond</keyword>
<dbReference type="eggNOG" id="COG0526">
    <property type="taxonomic scope" value="Bacteria"/>
</dbReference>
<evidence type="ECO:0000256" key="3">
    <source>
        <dbReference type="ARBA" id="ARBA00023157"/>
    </source>
</evidence>
<accession>A3XJM1</accession>
<evidence type="ECO:0000256" key="1">
    <source>
        <dbReference type="ARBA" id="ARBA00004196"/>
    </source>
</evidence>
<dbReference type="InterPro" id="IPR036249">
    <property type="entry name" value="Thioredoxin-like_sf"/>
</dbReference>
<evidence type="ECO:0000256" key="4">
    <source>
        <dbReference type="ARBA" id="ARBA00023284"/>
    </source>
</evidence>
<keyword evidence="2" id="KW-0201">Cytochrome c-type biogenesis</keyword>
<dbReference type="SUPFAM" id="SSF52833">
    <property type="entry name" value="Thioredoxin-like"/>
    <property type="match status" value="1"/>
</dbReference>
<dbReference type="EMBL" id="AANC01000002">
    <property type="protein sequence ID" value="EAQ50252.1"/>
    <property type="molecule type" value="Genomic_DNA"/>
</dbReference>
<dbReference type="PANTHER" id="PTHR42852:SF6">
    <property type="entry name" value="THIOL:DISULFIDE INTERCHANGE PROTEIN DSBE"/>
    <property type="match status" value="1"/>
</dbReference>
<evidence type="ECO:0000256" key="2">
    <source>
        <dbReference type="ARBA" id="ARBA00022748"/>
    </source>
</evidence>
<dbReference type="GO" id="GO:0030313">
    <property type="term" value="C:cell envelope"/>
    <property type="evidence" value="ECO:0007669"/>
    <property type="project" value="UniProtKB-SubCell"/>
</dbReference>
<dbReference type="AlphaFoldDB" id="A3XJM1"/>
<organism evidence="6 7">
    <name type="scientific">Leeuwenhoekiella blandensis (strain CECT 7118 / CCUG 51940 / KCTC 22103 / MED217)</name>
    <name type="common">Flavobacterium sp. (strain MED217)</name>
    <dbReference type="NCBI Taxonomy" id="398720"/>
    <lineage>
        <taxon>Bacteria</taxon>
        <taxon>Pseudomonadati</taxon>
        <taxon>Bacteroidota</taxon>
        <taxon>Flavobacteriia</taxon>
        <taxon>Flavobacteriales</taxon>
        <taxon>Flavobacteriaceae</taxon>
        <taxon>Leeuwenhoekiella</taxon>
    </lineage>
</organism>
<protein>
    <recommendedName>
        <fullName evidence="5">Thioredoxin domain-containing protein</fullName>
    </recommendedName>
</protein>
<evidence type="ECO:0000313" key="6">
    <source>
        <dbReference type="EMBL" id="EAQ50252.1"/>
    </source>
</evidence>
<dbReference type="GO" id="GO:0017004">
    <property type="term" value="P:cytochrome complex assembly"/>
    <property type="evidence" value="ECO:0007669"/>
    <property type="project" value="UniProtKB-KW"/>
</dbReference>